<reference evidence="11" key="1">
    <citation type="journal article" date="2024" name="IScience">
        <title>Strigolactones Initiate the Formation of Haustorium-like Structures in Castilleja.</title>
        <authorList>
            <person name="Buerger M."/>
            <person name="Peterson D."/>
            <person name="Chory J."/>
        </authorList>
    </citation>
    <scope>NUCLEOTIDE SEQUENCE [LARGE SCALE GENOMIC DNA]</scope>
</reference>
<feature type="region of interest" description="Disordered" evidence="8">
    <location>
        <begin position="217"/>
        <end position="266"/>
    </location>
</feature>
<dbReference type="Proteomes" id="UP001632038">
    <property type="component" value="Unassembled WGS sequence"/>
</dbReference>
<dbReference type="InterPro" id="IPR012337">
    <property type="entry name" value="RNaseH-like_sf"/>
</dbReference>
<keyword evidence="6" id="KW-0539">Nucleus</keyword>
<dbReference type="InterPro" id="IPR008906">
    <property type="entry name" value="HATC_C_dom"/>
</dbReference>
<dbReference type="EMBL" id="JAVIJP010000047">
    <property type="protein sequence ID" value="KAL3626651.1"/>
    <property type="molecule type" value="Genomic_DNA"/>
</dbReference>
<proteinExistence type="predicted"/>
<dbReference type="Pfam" id="PF05699">
    <property type="entry name" value="Dimer_Tnp_hAT"/>
    <property type="match status" value="1"/>
</dbReference>
<comment type="subcellular location">
    <subcellularLocation>
        <location evidence="1">Nucleus</location>
    </subcellularLocation>
</comment>
<dbReference type="PANTHER" id="PTHR32166:SF105">
    <property type="entry name" value="HAT DIMERIZATION DOMAIN-CONTAINING PROTEIN"/>
    <property type="match status" value="1"/>
</dbReference>
<sequence length="908" mass="104712">MSSSSSMVHRSCGYVDPGWEHGVAQDDRKKKVKCNYCGKVVSGGIYRLKQHLARLSGEVTCCDKVPDDVRLKMRANLEGSRVGKKKSHPKYYDEQSYLNFNSTDDDEDHRHVGRRKGKQMLELAINNNNKNNDDDNNNNYTMTTSLRSLGYVDPGWEHGVPQDDRKKKVKCNYCEKVVSGGINRFKQHLARIPGEVAPCKNVPDEVYLKIKENMKWHRTGRRHRPPDTKDNNNMSTANFSDNEDKDNQEEDNDDDDGAEYDNINNRRVDRRTFKGLSSASMSKRPRIDANVPKITMMPLLAKWPSSSSRRQVISAMCKFFYHAGVPSHAANSPYFHKMLEVVSQYGSGLVGPSSHLISGRCLKDEVSTIKNYLVEYKSSWAVTGCSILADSWRDRQDRTLINILVSCPRGVYFVCSVDVSGFVDDANYLFKLLDKVVEEMGEENVVQVITQNTPSYRAAGKMLEERRRNLFWTPCAAYCIDQILEEFTKLNRVRDCMEKAQKITKFIYNRTCLLNLMKKELTGGAELLRPSITRSASSFTTLQSLLDHRVGLRRMFQSNKWISSRFSKLDEGKEVKNIVLDSSFWRKVQFVRRSVDPIVEVLQKINSDDSLSMPFIYNDMYRAKLAIKINHNNDARKYEPFWSVIDNHWGSLIHHSLYLAAYFLNASYRYRPDFILHPDVVRGLNACIVRLESDSARRISASMQISDFGTAKADFGTDLAMSTRSELGPAAWWQQHGINCLELQRIAVRILSQSCSSFGCEHNWSIHDQIYEQRHNRLAQKRLNEAIYVHYNLRLRERQMRKRSSNSVSIDSVLREDLLYDWIVETEKKALQEDEEILYTEMEHEDSYESDLREFDDGNTESRKGAMEMVLTDHVVEPLDVEDDDPDQNDDDQVLNFIDDDDDDDMTE</sequence>
<dbReference type="PANTHER" id="PTHR32166">
    <property type="entry name" value="OSJNBA0013A04.12 PROTEIN"/>
    <property type="match status" value="1"/>
</dbReference>
<dbReference type="AlphaFoldDB" id="A0ABD3CC52"/>
<keyword evidence="11" id="KW-1185">Reference proteome</keyword>
<gene>
    <name evidence="10" type="ORF">CASFOL_030200</name>
</gene>
<evidence type="ECO:0000256" key="4">
    <source>
        <dbReference type="ARBA" id="ARBA00022833"/>
    </source>
</evidence>
<dbReference type="PROSITE" id="PS50808">
    <property type="entry name" value="ZF_BED"/>
    <property type="match status" value="2"/>
</dbReference>
<evidence type="ECO:0000313" key="11">
    <source>
        <dbReference type="Proteomes" id="UP001632038"/>
    </source>
</evidence>
<feature type="region of interest" description="Disordered" evidence="8">
    <location>
        <begin position="842"/>
        <end position="908"/>
    </location>
</feature>
<evidence type="ECO:0000256" key="5">
    <source>
        <dbReference type="ARBA" id="ARBA00023125"/>
    </source>
</evidence>
<feature type="domain" description="BED-type" evidence="9">
    <location>
        <begin position="150"/>
        <end position="206"/>
    </location>
</feature>
<evidence type="ECO:0000259" key="9">
    <source>
        <dbReference type="PROSITE" id="PS50808"/>
    </source>
</evidence>
<feature type="compositionally biased region" description="Acidic residues" evidence="8">
    <location>
        <begin position="241"/>
        <end position="259"/>
    </location>
</feature>
<comment type="caution">
    <text evidence="10">The sequence shown here is derived from an EMBL/GenBank/DDBJ whole genome shotgun (WGS) entry which is preliminary data.</text>
</comment>
<dbReference type="GO" id="GO:0008270">
    <property type="term" value="F:zinc ion binding"/>
    <property type="evidence" value="ECO:0007669"/>
    <property type="project" value="UniProtKB-KW"/>
</dbReference>
<dbReference type="GO" id="GO:0005634">
    <property type="term" value="C:nucleus"/>
    <property type="evidence" value="ECO:0007669"/>
    <property type="project" value="UniProtKB-SubCell"/>
</dbReference>
<evidence type="ECO:0000256" key="7">
    <source>
        <dbReference type="PROSITE-ProRule" id="PRU00027"/>
    </source>
</evidence>
<feature type="compositionally biased region" description="Basic and acidic residues" evidence="8">
    <location>
        <begin position="842"/>
        <end position="866"/>
    </location>
</feature>
<protein>
    <recommendedName>
        <fullName evidence="9">BED-type domain-containing protein</fullName>
    </recommendedName>
</protein>
<dbReference type="InterPro" id="IPR007021">
    <property type="entry name" value="DUF659"/>
</dbReference>
<evidence type="ECO:0000256" key="8">
    <source>
        <dbReference type="SAM" id="MobiDB-lite"/>
    </source>
</evidence>
<keyword evidence="4" id="KW-0862">Zinc</keyword>
<evidence type="ECO:0000256" key="1">
    <source>
        <dbReference type="ARBA" id="ARBA00004123"/>
    </source>
</evidence>
<dbReference type="Pfam" id="PF04937">
    <property type="entry name" value="DUF659"/>
    <property type="match status" value="1"/>
</dbReference>
<evidence type="ECO:0000256" key="6">
    <source>
        <dbReference type="ARBA" id="ARBA00023242"/>
    </source>
</evidence>
<evidence type="ECO:0000256" key="2">
    <source>
        <dbReference type="ARBA" id="ARBA00022723"/>
    </source>
</evidence>
<dbReference type="Pfam" id="PF02892">
    <property type="entry name" value="zf-BED"/>
    <property type="match status" value="2"/>
</dbReference>
<keyword evidence="2" id="KW-0479">Metal-binding</keyword>
<organism evidence="10 11">
    <name type="scientific">Castilleja foliolosa</name>
    <dbReference type="NCBI Taxonomy" id="1961234"/>
    <lineage>
        <taxon>Eukaryota</taxon>
        <taxon>Viridiplantae</taxon>
        <taxon>Streptophyta</taxon>
        <taxon>Embryophyta</taxon>
        <taxon>Tracheophyta</taxon>
        <taxon>Spermatophyta</taxon>
        <taxon>Magnoliopsida</taxon>
        <taxon>eudicotyledons</taxon>
        <taxon>Gunneridae</taxon>
        <taxon>Pentapetalae</taxon>
        <taxon>asterids</taxon>
        <taxon>lamiids</taxon>
        <taxon>Lamiales</taxon>
        <taxon>Orobanchaceae</taxon>
        <taxon>Pedicularideae</taxon>
        <taxon>Castillejinae</taxon>
        <taxon>Castilleja</taxon>
    </lineage>
</organism>
<dbReference type="SUPFAM" id="SSF53098">
    <property type="entry name" value="Ribonuclease H-like"/>
    <property type="match status" value="1"/>
</dbReference>
<evidence type="ECO:0000256" key="3">
    <source>
        <dbReference type="ARBA" id="ARBA00022771"/>
    </source>
</evidence>
<accession>A0ABD3CC52</accession>
<dbReference type="GO" id="GO:0003677">
    <property type="term" value="F:DNA binding"/>
    <property type="evidence" value="ECO:0007669"/>
    <property type="project" value="UniProtKB-KW"/>
</dbReference>
<feature type="compositionally biased region" description="Polar residues" evidence="8">
    <location>
        <begin position="231"/>
        <end position="240"/>
    </location>
</feature>
<keyword evidence="3 7" id="KW-0863">Zinc-finger</keyword>
<keyword evidence="5" id="KW-0238">DNA-binding</keyword>
<feature type="domain" description="BED-type" evidence="9">
    <location>
        <begin position="13"/>
        <end position="69"/>
    </location>
</feature>
<name>A0ABD3CC52_9LAMI</name>
<feature type="compositionally biased region" description="Acidic residues" evidence="8">
    <location>
        <begin position="879"/>
        <end position="908"/>
    </location>
</feature>
<dbReference type="InterPro" id="IPR003656">
    <property type="entry name" value="Znf_BED"/>
</dbReference>
<evidence type="ECO:0000313" key="10">
    <source>
        <dbReference type="EMBL" id="KAL3626651.1"/>
    </source>
</evidence>